<dbReference type="InterPro" id="IPR010998">
    <property type="entry name" value="Integrase_recombinase_N"/>
</dbReference>
<keyword evidence="4" id="KW-0238">DNA-binding</keyword>
<evidence type="ECO:0000313" key="8">
    <source>
        <dbReference type="Proteomes" id="UP000431913"/>
    </source>
</evidence>
<dbReference type="InterPro" id="IPR011010">
    <property type="entry name" value="DNA_brk_join_enz"/>
</dbReference>
<dbReference type="Pfam" id="PF00589">
    <property type="entry name" value="Phage_integrase"/>
    <property type="match status" value="1"/>
</dbReference>
<dbReference type="EMBL" id="VUNJ01000019">
    <property type="protein sequence ID" value="MST93100.1"/>
    <property type="molecule type" value="Genomic_DNA"/>
</dbReference>
<feature type="domain" description="Tyr recombinase" evidence="6">
    <location>
        <begin position="164"/>
        <end position="353"/>
    </location>
</feature>
<reference evidence="7 8" key="1">
    <citation type="submission" date="2019-08" db="EMBL/GenBank/DDBJ databases">
        <title>In-depth cultivation of the pig gut microbiome towards novel bacterial diversity and tailored functional studies.</title>
        <authorList>
            <person name="Wylensek D."/>
            <person name="Hitch T.C.A."/>
            <person name="Clavel T."/>
        </authorList>
    </citation>
    <scope>NUCLEOTIDE SEQUENCE [LARGE SCALE GENOMIC DNA]</scope>
    <source>
        <strain evidence="7 8">WCA3-601-WT-6J</strain>
    </source>
</reference>
<protein>
    <submittedName>
        <fullName evidence="7">Site-specific integrase</fullName>
    </submittedName>
</protein>
<dbReference type="InterPro" id="IPR013762">
    <property type="entry name" value="Integrase-like_cat_sf"/>
</dbReference>
<dbReference type="Pfam" id="PF14659">
    <property type="entry name" value="Phage_int_SAM_3"/>
    <property type="match status" value="1"/>
</dbReference>
<dbReference type="GO" id="GO:0015074">
    <property type="term" value="P:DNA integration"/>
    <property type="evidence" value="ECO:0007669"/>
    <property type="project" value="UniProtKB-KW"/>
</dbReference>
<dbReference type="InterPro" id="IPR050808">
    <property type="entry name" value="Phage_Integrase"/>
</dbReference>
<dbReference type="GO" id="GO:0006310">
    <property type="term" value="P:DNA recombination"/>
    <property type="evidence" value="ECO:0007669"/>
    <property type="project" value="UniProtKB-KW"/>
</dbReference>
<dbReference type="Gene3D" id="1.10.443.10">
    <property type="entry name" value="Intergrase catalytic core"/>
    <property type="match status" value="1"/>
</dbReference>
<accession>A0A6I2UCJ0</accession>
<name>A0A6I2UCJ0_9FIRM</name>
<dbReference type="PANTHER" id="PTHR30629:SF2">
    <property type="entry name" value="PROPHAGE INTEGRASE INTS-RELATED"/>
    <property type="match status" value="1"/>
</dbReference>
<evidence type="ECO:0000259" key="6">
    <source>
        <dbReference type="PROSITE" id="PS51898"/>
    </source>
</evidence>
<dbReference type="Proteomes" id="UP000431913">
    <property type="component" value="Unassembled WGS sequence"/>
</dbReference>
<organism evidence="7 8">
    <name type="scientific">Ruthenibacterium lactatiformans</name>
    <dbReference type="NCBI Taxonomy" id="1550024"/>
    <lineage>
        <taxon>Bacteria</taxon>
        <taxon>Bacillati</taxon>
        <taxon>Bacillota</taxon>
        <taxon>Clostridia</taxon>
        <taxon>Eubacteriales</taxon>
        <taxon>Oscillospiraceae</taxon>
        <taxon>Ruthenibacterium</taxon>
    </lineage>
</organism>
<dbReference type="PANTHER" id="PTHR30629">
    <property type="entry name" value="PROPHAGE INTEGRASE"/>
    <property type="match status" value="1"/>
</dbReference>
<dbReference type="SUPFAM" id="SSF56349">
    <property type="entry name" value="DNA breaking-rejoining enzymes"/>
    <property type="match status" value="1"/>
</dbReference>
<evidence type="ECO:0000256" key="2">
    <source>
        <dbReference type="ARBA" id="ARBA00008857"/>
    </source>
</evidence>
<dbReference type="Gene3D" id="1.10.150.130">
    <property type="match status" value="1"/>
</dbReference>
<dbReference type="CDD" id="cd01189">
    <property type="entry name" value="INT_ICEBs1_C_like"/>
    <property type="match status" value="1"/>
</dbReference>
<sequence>MEDEAMSAKKLKKITVTIGFKADNTPIKKAFYGRSTAQAKSRAERWLESHGTPEKQADILTLGGWAARWLNVYKKPDVTPTAYTTTYEITVRRHILPALGSCVMMDLTPMDIKAFYNSVSHLSKSVCSKIKMCLNGILETAVENGLCEHNPAHKVKIESTATPRVKEVFSNAEIEIASAWFLQTMPEVVLALETGVRRGELLGFYKSDFDTRRHVYSVARTVRKPRGQAPETAAPKSLSYRTNPLSDRALQAVELLRQRYPDSPYLIPGPDGGLMRPDTWSRRLKTEMGRMAQMHEDMPRLTAHELRHTHGTYLRRHGVDIYSIAKVLGHKDVEVTARIYVHNELHELRKALRWMQRRKPLQAVPAA</sequence>
<keyword evidence="3" id="KW-0229">DNA integration</keyword>
<dbReference type="InterPro" id="IPR002104">
    <property type="entry name" value="Integrase_catalytic"/>
</dbReference>
<evidence type="ECO:0000256" key="1">
    <source>
        <dbReference type="ARBA" id="ARBA00003283"/>
    </source>
</evidence>
<dbReference type="AlphaFoldDB" id="A0A6I2UCJ0"/>
<dbReference type="GO" id="GO:0003677">
    <property type="term" value="F:DNA binding"/>
    <property type="evidence" value="ECO:0007669"/>
    <property type="project" value="UniProtKB-KW"/>
</dbReference>
<gene>
    <name evidence="7" type="ORF">FYJ76_14360</name>
</gene>
<comment type="caution">
    <text evidence="7">The sequence shown here is derived from an EMBL/GenBank/DDBJ whole genome shotgun (WGS) entry which is preliminary data.</text>
</comment>
<evidence type="ECO:0000256" key="3">
    <source>
        <dbReference type="ARBA" id="ARBA00022908"/>
    </source>
</evidence>
<keyword evidence="5" id="KW-0233">DNA recombination</keyword>
<dbReference type="InterPro" id="IPR004107">
    <property type="entry name" value="Integrase_SAM-like_N"/>
</dbReference>
<evidence type="ECO:0000313" key="7">
    <source>
        <dbReference type="EMBL" id="MST93100.1"/>
    </source>
</evidence>
<dbReference type="PROSITE" id="PS51898">
    <property type="entry name" value="TYR_RECOMBINASE"/>
    <property type="match status" value="1"/>
</dbReference>
<proteinExistence type="inferred from homology"/>
<comment type="function">
    <text evidence="1">Site-specific tyrosine recombinase, which acts by catalyzing the cutting and rejoining of the recombining DNA molecules.</text>
</comment>
<comment type="similarity">
    <text evidence="2">Belongs to the 'phage' integrase family.</text>
</comment>
<evidence type="ECO:0000256" key="5">
    <source>
        <dbReference type="ARBA" id="ARBA00023172"/>
    </source>
</evidence>
<evidence type="ECO:0000256" key="4">
    <source>
        <dbReference type="ARBA" id="ARBA00023125"/>
    </source>
</evidence>